<evidence type="ECO:0000313" key="2">
    <source>
        <dbReference type="Proteomes" id="UP000705867"/>
    </source>
</evidence>
<reference evidence="1" key="1">
    <citation type="journal article" date="2021" name="bioRxiv">
        <title>Unraveling nitrogen, sulfur and carbon metabolic pathways and microbial community transcriptional responses to substrate deprivation and toxicity stresses in a bioreactor mimicking anoxic brackish coastal sediment conditions.</title>
        <authorList>
            <person name="Martins P.D."/>
            <person name="Echeveste M.J."/>
            <person name="Arshad A."/>
            <person name="Kurth J."/>
            <person name="Ouboter H."/>
            <person name="Jetten M.S.M."/>
            <person name="Welte C.U."/>
        </authorList>
    </citation>
    <scope>NUCLEOTIDE SEQUENCE</scope>
    <source>
        <strain evidence="1">MAG_39</strain>
    </source>
</reference>
<organism evidence="1 2">
    <name type="scientific">Candidatus Nitrobium versatile</name>
    <dbReference type="NCBI Taxonomy" id="2884831"/>
    <lineage>
        <taxon>Bacteria</taxon>
        <taxon>Pseudomonadati</taxon>
        <taxon>Nitrospirota</taxon>
        <taxon>Nitrospiria</taxon>
        <taxon>Nitrospirales</taxon>
        <taxon>Nitrospiraceae</taxon>
        <taxon>Candidatus Nitrobium</taxon>
    </lineage>
</organism>
<sequence length="60" mass="7143">MKRIDCFHCAHHYITWDRNFPYGCRAINFKAKRMPSEEVYRSSGEECLSFTPKTKTVRKA</sequence>
<protein>
    <submittedName>
        <fullName evidence="1">Uracil-DNA glycosylase</fullName>
    </submittedName>
</protein>
<comment type="caution">
    <text evidence="1">The sequence shown here is derived from an EMBL/GenBank/DDBJ whole genome shotgun (WGS) entry which is preliminary data.</text>
</comment>
<dbReference type="Proteomes" id="UP000705867">
    <property type="component" value="Unassembled WGS sequence"/>
</dbReference>
<name>A0A953J6Z3_9BACT</name>
<dbReference type="EMBL" id="JAIOIV010000114">
    <property type="protein sequence ID" value="MBZ0157421.1"/>
    <property type="molecule type" value="Genomic_DNA"/>
</dbReference>
<gene>
    <name evidence="1" type="ORF">K8I29_14580</name>
</gene>
<reference evidence="1" key="2">
    <citation type="submission" date="2021-08" db="EMBL/GenBank/DDBJ databases">
        <authorList>
            <person name="Dalcin Martins P."/>
        </authorList>
    </citation>
    <scope>NUCLEOTIDE SEQUENCE</scope>
    <source>
        <strain evidence="1">MAG_39</strain>
    </source>
</reference>
<evidence type="ECO:0000313" key="1">
    <source>
        <dbReference type="EMBL" id="MBZ0157421.1"/>
    </source>
</evidence>
<proteinExistence type="predicted"/>
<accession>A0A953J6Z3</accession>
<dbReference type="AlphaFoldDB" id="A0A953J6Z3"/>